<evidence type="ECO:0000256" key="1">
    <source>
        <dbReference type="ARBA" id="ARBA00002994"/>
    </source>
</evidence>
<accession>A0ABR4Z8L4</accession>
<dbReference type="Gene3D" id="1.10.12.10">
    <property type="entry name" value="Lyase 2-enoyl-coa Hydratase, Chain A, domain 2"/>
    <property type="match status" value="1"/>
</dbReference>
<comment type="catalytic activity">
    <reaction evidence="6">
        <text>a 4-saturated-(3S)-3-hydroxyacyl-CoA = a (3E)-enoyl-CoA + H2O</text>
        <dbReference type="Rhea" id="RHEA:20724"/>
        <dbReference type="ChEBI" id="CHEBI:15377"/>
        <dbReference type="ChEBI" id="CHEBI:58521"/>
        <dbReference type="ChEBI" id="CHEBI:137480"/>
        <dbReference type="EC" id="4.2.1.17"/>
    </reaction>
</comment>
<comment type="catalytic activity">
    <reaction evidence="5">
        <text>a (3S)-3-hydroxyacyl-CoA = a (2E)-enoyl-CoA + H2O</text>
        <dbReference type="Rhea" id="RHEA:16105"/>
        <dbReference type="ChEBI" id="CHEBI:15377"/>
        <dbReference type="ChEBI" id="CHEBI:57318"/>
        <dbReference type="ChEBI" id="CHEBI:58856"/>
        <dbReference type="EC" id="4.2.1.17"/>
    </reaction>
</comment>
<dbReference type="Gene3D" id="3.90.226.10">
    <property type="entry name" value="2-enoyl-CoA Hydratase, Chain A, domain 1"/>
    <property type="match status" value="1"/>
</dbReference>
<comment type="similarity">
    <text evidence="2 7">Belongs to the enoyl-CoA hydratase/isomerase family.</text>
</comment>
<dbReference type="PROSITE" id="PS00166">
    <property type="entry name" value="ENOYL_COA_HYDRATASE"/>
    <property type="match status" value="1"/>
</dbReference>
<dbReference type="RefSeq" id="WP_043677196.1">
    <property type="nucleotide sequence ID" value="NZ_BDCI01000011.1"/>
</dbReference>
<dbReference type="PANTHER" id="PTHR11941">
    <property type="entry name" value="ENOYL-COA HYDRATASE-RELATED"/>
    <property type="match status" value="1"/>
</dbReference>
<dbReference type="InterPro" id="IPR014748">
    <property type="entry name" value="Enoyl-CoA_hydra_C"/>
</dbReference>
<evidence type="ECO:0000313" key="9">
    <source>
        <dbReference type="Proteomes" id="UP000031364"/>
    </source>
</evidence>
<dbReference type="EMBL" id="JNFP01000042">
    <property type="protein sequence ID" value="KIA61646.1"/>
    <property type="molecule type" value="Genomic_DNA"/>
</dbReference>
<proteinExistence type="inferred from homology"/>
<evidence type="ECO:0000313" key="8">
    <source>
        <dbReference type="EMBL" id="KIA61646.1"/>
    </source>
</evidence>
<keyword evidence="4" id="KW-0456">Lyase</keyword>
<name>A0ABR4Z8L4_9NOCA</name>
<protein>
    <submittedName>
        <fullName evidence="8">Enoyl-CoA hydratase</fullName>
    </submittedName>
</protein>
<gene>
    <name evidence="8" type="ORF">FG87_29935</name>
</gene>
<dbReference type="PANTHER" id="PTHR11941:SF54">
    <property type="entry name" value="ENOYL-COA HYDRATASE, MITOCHONDRIAL"/>
    <property type="match status" value="1"/>
</dbReference>
<dbReference type="CDD" id="cd06558">
    <property type="entry name" value="crotonase-like"/>
    <property type="match status" value="1"/>
</dbReference>
<reference evidence="8 9" key="1">
    <citation type="journal article" date="2014" name="Int. J. Syst. Evol. Microbiol.">
        <title>Nocardia vulneris sp. nov., isolated from wounds of human patients in North America.</title>
        <authorList>
            <person name="Lasker B.A."/>
            <person name="Bell M."/>
            <person name="Klenk H.P."/>
            <person name="Sproer C."/>
            <person name="Schumann C."/>
            <person name="Schumann P."/>
            <person name="Brown J.M."/>
        </authorList>
    </citation>
    <scope>NUCLEOTIDE SEQUENCE [LARGE SCALE GENOMIC DNA]</scope>
    <source>
        <strain evidence="8 9">W9851</strain>
    </source>
</reference>
<dbReference type="Pfam" id="PF00378">
    <property type="entry name" value="ECH_1"/>
    <property type="match status" value="1"/>
</dbReference>
<keyword evidence="9" id="KW-1185">Reference proteome</keyword>
<evidence type="ECO:0000256" key="7">
    <source>
        <dbReference type="RuleBase" id="RU003707"/>
    </source>
</evidence>
<dbReference type="InterPro" id="IPR054898">
    <property type="entry name" value="EnCoAhydt_DpgD"/>
</dbReference>
<dbReference type="InterPro" id="IPR018376">
    <property type="entry name" value="Enoyl-CoA_hyd/isom_CS"/>
</dbReference>
<keyword evidence="3" id="KW-0276">Fatty acid metabolism</keyword>
<keyword evidence="3" id="KW-0443">Lipid metabolism</keyword>
<dbReference type="InterPro" id="IPR001753">
    <property type="entry name" value="Enoyl-CoA_hydra/iso"/>
</dbReference>
<evidence type="ECO:0000256" key="3">
    <source>
        <dbReference type="ARBA" id="ARBA00022832"/>
    </source>
</evidence>
<dbReference type="NCBIfam" id="NF042430">
    <property type="entry name" value="EnCoAhydt_DpgD"/>
    <property type="match status" value="1"/>
</dbReference>
<comment type="function">
    <text evidence="1">Could possibly oxidize fatty acids using specific components.</text>
</comment>
<evidence type="ECO:0000256" key="2">
    <source>
        <dbReference type="ARBA" id="ARBA00005254"/>
    </source>
</evidence>
<evidence type="ECO:0000256" key="4">
    <source>
        <dbReference type="ARBA" id="ARBA00023239"/>
    </source>
</evidence>
<dbReference type="SUPFAM" id="SSF52096">
    <property type="entry name" value="ClpP/crotonase"/>
    <property type="match status" value="1"/>
</dbReference>
<organism evidence="8 9">
    <name type="scientific">Nocardia vulneris</name>
    <dbReference type="NCBI Taxonomy" id="1141657"/>
    <lineage>
        <taxon>Bacteria</taxon>
        <taxon>Bacillati</taxon>
        <taxon>Actinomycetota</taxon>
        <taxon>Actinomycetes</taxon>
        <taxon>Mycobacteriales</taxon>
        <taxon>Nocardiaceae</taxon>
        <taxon>Nocardia</taxon>
    </lineage>
</organism>
<comment type="caution">
    <text evidence="8">The sequence shown here is derived from an EMBL/GenBank/DDBJ whole genome shotgun (WGS) entry which is preliminary data.</text>
</comment>
<evidence type="ECO:0000256" key="5">
    <source>
        <dbReference type="ARBA" id="ARBA00023709"/>
    </source>
</evidence>
<dbReference type="InterPro" id="IPR029045">
    <property type="entry name" value="ClpP/crotonase-like_dom_sf"/>
</dbReference>
<sequence length="270" mass="28463">MTLSAEALTTVDYRKHGHVATVELCRPEVLNAMNLRMHHELGQVWDDIEADPAIWVVVLGGKGGRAFSVGQDLKELAGRIDAGTAHSSFGSAGKPGFPRLTERFAFAKPVLAKVSGYALGGGFELALACDLIVAADDAEFGLPEAKLGLIPGAGGVFRLPRQAPYRVALGYLLTGRRLSAARAAELGLVNEVVPAAELDACVDRWVADLLACAPLSVRAIKQAAAAGAAKPLPDAFVADYPWETLRANSADAQEGPRAFVAKRAPNWTGQ</sequence>
<dbReference type="Proteomes" id="UP000031364">
    <property type="component" value="Unassembled WGS sequence"/>
</dbReference>
<evidence type="ECO:0000256" key="6">
    <source>
        <dbReference type="ARBA" id="ARBA00023717"/>
    </source>
</evidence>